<keyword evidence="4" id="KW-1185">Reference proteome</keyword>
<dbReference type="GO" id="GO:0009166">
    <property type="term" value="P:nucleotide catabolic process"/>
    <property type="evidence" value="ECO:0007669"/>
    <property type="project" value="InterPro"/>
</dbReference>
<evidence type="ECO:0000259" key="2">
    <source>
        <dbReference type="Pfam" id="PF02872"/>
    </source>
</evidence>
<dbReference type="PANTHER" id="PTHR11575">
    <property type="entry name" value="5'-NUCLEOTIDASE-RELATED"/>
    <property type="match status" value="1"/>
</dbReference>
<dbReference type="Proteomes" id="UP000013525">
    <property type="component" value="Unassembled WGS sequence"/>
</dbReference>
<dbReference type="GO" id="GO:0000166">
    <property type="term" value="F:nucleotide binding"/>
    <property type="evidence" value="ECO:0007669"/>
    <property type="project" value="UniProtKB-KW"/>
</dbReference>
<dbReference type="Gene3D" id="3.90.780.10">
    <property type="entry name" value="5'-Nucleotidase, C-terminal domain"/>
    <property type="match status" value="1"/>
</dbReference>
<comment type="similarity">
    <text evidence="1">Belongs to the 5'-nucleotidase family.</text>
</comment>
<keyword evidence="1" id="KW-0732">Signal</keyword>
<name>R7WHG2_9NOCA</name>
<evidence type="ECO:0000313" key="3">
    <source>
        <dbReference type="EMBL" id="EOM74600.1"/>
    </source>
</evidence>
<evidence type="ECO:0000313" key="4">
    <source>
        <dbReference type="Proteomes" id="UP000013525"/>
    </source>
</evidence>
<dbReference type="GO" id="GO:0008253">
    <property type="term" value="F:5'-nucleotidase activity"/>
    <property type="evidence" value="ECO:0007669"/>
    <property type="project" value="TreeGrafter"/>
</dbReference>
<protein>
    <submittedName>
        <fullName evidence="3">Putative secreted 5'-nucleotidase</fullName>
    </submittedName>
</protein>
<dbReference type="SUPFAM" id="SSF56300">
    <property type="entry name" value="Metallo-dependent phosphatases"/>
    <property type="match status" value="1"/>
</dbReference>
<dbReference type="AlphaFoldDB" id="R7WHG2"/>
<dbReference type="Pfam" id="PF02872">
    <property type="entry name" value="5_nucleotid_C"/>
    <property type="match status" value="1"/>
</dbReference>
<evidence type="ECO:0000256" key="1">
    <source>
        <dbReference type="RuleBase" id="RU362119"/>
    </source>
</evidence>
<feature type="signal peptide" evidence="1">
    <location>
        <begin position="1"/>
        <end position="26"/>
    </location>
</feature>
<comment type="caution">
    <text evidence="3">The sequence shown here is derived from an EMBL/GenBank/DDBJ whole genome shotgun (WGS) entry which is preliminary data.</text>
</comment>
<dbReference type="GO" id="GO:0008768">
    <property type="term" value="F:UDP-sugar diphosphatase activity"/>
    <property type="evidence" value="ECO:0007669"/>
    <property type="project" value="TreeGrafter"/>
</dbReference>
<dbReference type="EMBL" id="APMY01000129">
    <property type="protein sequence ID" value="EOM74600.1"/>
    <property type="molecule type" value="Genomic_DNA"/>
</dbReference>
<feature type="domain" description="5'-Nucleotidase C-terminal" evidence="2">
    <location>
        <begin position="363"/>
        <end position="519"/>
    </location>
</feature>
<keyword evidence="1" id="KW-0547">Nucleotide-binding</keyword>
<dbReference type="eggNOG" id="COG0737">
    <property type="taxonomic scope" value="Bacteria"/>
</dbReference>
<dbReference type="RefSeq" id="WP_010840092.1">
    <property type="nucleotide sequence ID" value="NZ_APMY01000129.1"/>
</dbReference>
<dbReference type="GO" id="GO:0030288">
    <property type="term" value="C:outer membrane-bounded periplasmic space"/>
    <property type="evidence" value="ECO:0007669"/>
    <property type="project" value="TreeGrafter"/>
</dbReference>
<dbReference type="InterPro" id="IPR008334">
    <property type="entry name" value="5'-Nucleotdase_C"/>
</dbReference>
<reference evidence="3 4" key="1">
    <citation type="journal article" date="2013" name="Genome Announc.">
        <title>Draft Genome Sequence of Rhodococcus rhodnii Strain LMG5362, a Symbiont of Rhodnius prolixus (Hemiptera, Reduviidae, Triatominae), the Principle Vector of Trypanosoma cruzi.</title>
        <authorList>
            <person name="Pachebat J.A."/>
            <person name="van Keulen G."/>
            <person name="Whitten M.M."/>
            <person name="Girdwood S."/>
            <person name="Del Sol R."/>
            <person name="Dyson P.J."/>
            <person name="Facey P.D."/>
        </authorList>
    </citation>
    <scope>NUCLEOTIDE SEQUENCE [LARGE SCALE GENOMIC DNA]</scope>
    <source>
        <strain evidence="3 4">LMG 5362</strain>
    </source>
</reference>
<feature type="chain" id="PRO_5005145851" evidence="1">
    <location>
        <begin position="27"/>
        <end position="557"/>
    </location>
</feature>
<accession>R7WHG2</accession>
<dbReference type="PANTHER" id="PTHR11575:SF24">
    <property type="entry name" value="5'-NUCLEOTIDASE"/>
    <property type="match status" value="1"/>
</dbReference>
<gene>
    <name evidence="3" type="ORF">Rrhod_4075</name>
</gene>
<dbReference type="PATRIC" id="fig|1273125.3.peg.3873"/>
<dbReference type="InterPro" id="IPR036907">
    <property type="entry name" value="5'-Nucleotdase_C_sf"/>
</dbReference>
<dbReference type="SUPFAM" id="SSF55816">
    <property type="entry name" value="5'-nucleotidase (syn. UDP-sugar hydrolase), C-terminal domain"/>
    <property type="match status" value="1"/>
</dbReference>
<dbReference type="PRINTS" id="PR01607">
    <property type="entry name" value="APYRASEFAMLY"/>
</dbReference>
<dbReference type="OrthoDB" id="1016457at2"/>
<dbReference type="InterPro" id="IPR006179">
    <property type="entry name" value="5_nucleotidase/apyrase"/>
</dbReference>
<dbReference type="InterPro" id="IPR029052">
    <property type="entry name" value="Metallo-depent_PP-like"/>
</dbReference>
<proteinExistence type="inferred from homology"/>
<keyword evidence="1" id="KW-0378">Hydrolase</keyword>
<organism evidence="3 4">
    <name type="scientific">Rhodococcus rhodnii LMG 5362</name>
    <dbReference type="NCBI Taxonomy" id="1273125"/>
    <lineage>
        <taxon>Bacteria</taxon>
        <taxon>Bacillati</taxon>
        <taxon>Actinomycetota</taxon>
        <taxon>Actinomycetes</taxon>
        <taxon>Mycobacteriales</taxon>
        <taxon>Nocardiaceae</taxon>
        <taxon>Rhodococcus</taxon>
    </lineage>
</organism>
<dbReference type="Gene3D" id="3.60.21.10">
    <property type="match status" value="1"/>
</dbReference>
<sequence>MRRVRAIAAALFVAPLLLLTSAPAGAAPSETTSVRLLAITDLQGTLEAPVGESSNVTEPNGRRVEAGGVAYLAAYLEQLRHNAPKSLLYSVGDNWGASGVASSLFHDEPTVDVLGHLDLAASGVGNHELDAGAAEFARLRGGGCHPDTGCRYSDTFGGATFPLVASNTTTADGTPVAMPFSVDYVDGIPVGVISALPADTPAALPPGVRDEFRFADELDAIDATARTLDYLGVSAIVLLLHESDDAGSPAPPCDERQGPGHRLAAAASPLIDVVFTGDNAARYDCTVTDPDGNPRVVMNPHSRGQGIAVADLVLDHATGDVVRERTTSFNQTVAHDITPDAEVAAIVDRANEKAADQAARRVGVLAAPMSRRTGPTGESALGNLVADAQLSAARVAGAQLALTNPGGVRADLDGDAEGVVTFADAHAVQPFENDLVVVTLTGEQLKEALEQQIQDRDGQAIERILAPSQGFSYTFEAAARPGDRVSGLALDGEAIALDRDYRVALNRFLADGGDGFRALGSGRDRVQVGTDLAAFVDYLRVNSPVPVPSTERISAPT</sequence>